<organism evidence="1 2">
    <name type="scientific">Aeromicrobium yanjiei</name>
    <dbReference type="NCBI Taxonomy" id="2662028"/>
    <lineage>
        <taxon>Bacteria</taxon>
        <taxon>Bacillati</taxon>
        <taxon>Actinomycetota</taxon>
        <taxon>Actinomycetes</taxon>
        <taxon>Propionibacteriales</taxon>
        <taxon>Nocardioidaceae</taxon>
        <taxon>Aeromicrobium</taxon>
    </lineage>
</organism>
<name>A0A5Q2MK16_9ACTN</name>
<keyword evidence="2" id="KW-1185">Reference proteome</keyword>
<protein>
    <submittedName>
        <fullName evidence="1">Uncharacterized protein</fullName>
    </submittedName>
</protein>
<dbReference type="Proteomes" id="UP000392064">
    <property type="component" value="Chromosome"/>
</dbReference>
<dbReference type="EMBL" id="CP045737">
    <property type="protein sequence ID" value="QGG40290.1"/>
    <property type="molecule type" value="Genomic_DNA"/>
</dbReference>
<evidence type="ECO:0000313" key="1">
    <source>
        <dbReference type="EMBL" id="QGG40290.1"/>
    </source>
</evidence>
<gene>
    <name evidence="1" type="ORF">GEV26_02285</name>
</gene>
<accession>A0A5Q2MK16</accession>
<dbReference type="KEGG" id="aef:GEV26_02285"/>
<dbReference type="RefSeq" id="WP_153651562.1">
    <property type="nucleotide sequence ID" value="NZ_CP045737.1"/>
</dbReference>
<dbReference type="AlphaFoldDB" id="A0A5Q2MK16"/>
<evidence type="ECO:0000313" key="2">
    <source>
        <dbReference type="Proteomes" id="UP000392064"/>
    </source>
</evidence>
<proteinExistence type="predicted"/>
<reference evidence="1 2" key="1">
    <citation type="submission" date="2019-11" db="EMBL/GenBank/DDBJ databases">
        <authorList>
            <person name="Li J."/>
        </authorList>
    </citation>
    <scope>NUCLEOTIDE SEQUENCE [LARGE SCALE GENOMIC DNA]</scope>
    <source>
        <strain evidence="1 2">MF47</strain>
    </source>
</reference>
<sequence length="92" mass="10314">MRLHSPHSADWTLQIYRVQGGLHQQRVLSTFLELGWDGVTALGTQADSSWFIVVECSSHSLQVQAERVVMTMDPLAVLTYTTDAARLRSRQG</sequence>